<comment type="caution">
    <text evidence="2">The sequence shown here is derived from an EMBL/GenBank/DDBJ whole genome shotgun (WGS) entry which is preliminary data.</text>
</comment>
<keyword evidence="1" id="KW-0472">Membrane</keyword>
<feature type="transmembrane region" description="Helical" evidence="1">
    <location>
        <begin position="45"/>
        <end position="72"/>
    </location>
</feature>
<name>A0A4Z2JIU0_9TELE</name>
<proteinExistence type="predicted"/>
<evidence type="ECO:0000313" key="2">
    <source>
        <dbReference type="EMBL" id="TNN89162.1"/>
    </source>
</evidence>
<evidence type="ECO:0000313" key="3">
    <source>
        <dbReference type="Proteomes" id="UP000314294"/>
    </source>
</evidence>
<sequence>MLVGYRLFGPNGRTYEHVKLFDGVTFLYMYTDHSGVSEGTNAADAYLFVSLCGPGVPITFTAGAVLLAMLVAMGEVEGLWR</sequence>
<keyword evidence="1" id="KW-0812">Transmembrane</keyword>
<protein>
    <submittedName>
        <fullName evidence="2">Uncharacterized protein</fullName>
    </submittedName>
</protein>
<dbReference type="Proteomes" id="UP000314294">
    <property type="component" value="Unassembled WGS sequence"/>
</dbReference>
<reference evidence="2 3" key="1">
    <citation type="submission" date="2019-03" db="EMBL/GenBank/DDBJ databases">
        <title>First draft genome of Liparis tanakae, snailfish: a comprehensive survey of snailfish specific genes.</title>
        <authorList>
            <person name="Kim W."/>
            <person name="Song I."/>
            <person name="Jeong J.-H."/>
            <person name="Kim D."/>
            <person name="Kim S."/>
            <person name="Ryu S."/>
            <person name="Song J.Y."/>
            <person name="Lee S.K."/>
        </authorList>
    </citation>
    <scope>NUCLEOTIDE SEQUENCE [LARGE SCALE GENOMIC DNA]</scope>
    <source>
        <tissue evidence="2">Muscle</tissue>
    </source>
</reference>
<dbReference type="EMBL" id="SRLO01000002">
    <property type="protein sequence ID" value="TNN89162.1"/>
    <property type="molecule type" value="Genomic_DNA"/>
</dbReference>
<organism evidence="2 3">
    <name type="scientific">Liparis tanakae</name>
    <name type="common">Tanaka's snailfish</name>
    <dbReference type="NCBI Taxonomy" id="230148"/>
    <lineage>
        <taxon>Eukaryota</taxon>
        <taxon>Metazoa</taxon>
        <taxon>Chordata</taxon>
        <taxon>Craniata</taxon>
        <taxon>Vertebrata</taxon>
        <taxon>Euteleostomi</taxon>
        <taxon>Actinopterygii</taxon>
        <taxon>Neopterygii</taxon>
        <taxon>Teleostei</taxon>
        <taxon>Neoteleostei</taxon>
        <taxon>Acanthomorphata</taxon>
        <taxon>Eupercaria</taxon>
        <taxon>Perciformes</taxon>
        <taxon>Cottioidei</taxon>
        <taxon>Cottales</taxon>
        <taxon>Liparidae</taxon>
        <taxon>Liparis</taxon>
    </lineage>
</organism>
<keyword evidence="1" id="KW-1133">Transmembrane helix</keyword>
<evidence type="ECO:0000256" key="1">
    <source>
        <dbReference type="SAM" id="Phobius"/>
    </source>
</evidence>
<accession>A0A4Z2JIU0</accession>
<dbReference type="AlphaFoldDB" id="A0A4Z2JIU0"/>
<keyword evidence="3" id="KW-1185">Reference proteome</keyword>
<gene>
    <name evidence="2" type="ORF">EYF80_000450</name>
</gene>